<evidence type="ECO:0000313" key="1">
    <source>
        <dbReference type="EMBL" id="OGG04887.1"/>
    </source>
</evidence>
<evidence type="ECO:0008006" key="3">
    <source>
        <dbReference type="Google" id="ProtNLM"/>
    </source>
</evidence>
<reference evidence="1 2" key="1">
    <citation type="journal article" date="2016" name="Nat. Commun.">
        <title>Thousands of microbial genomes shed light on interconnected biogeochemical processes in an aquifer system.</title>
        <authorList>
            <person name="Anantharaman K."/>
            <person name="Brown C.T."/>
            <person name="Hug L.A."/>
            <person name="Sharon I."/>
            <person name="Castelle C.J."/>
            <person name="Probst A.J."/>
            <person name="Thomas B.C."/>
            <person name="Singh A."/>
            <person name="Wilkins M.J."/>
            <person name="Karaoz U."/>
            <person name="Brodie E.L."/>
            <person name="Williams K.H."/>
            <person name="Hubbard S.S."/>
            <person name="Banfield J.F."/>
        </authorList>
    </citation>
    <scope>NUCLEOTIDE SEQUENCE [LARGE SCALE GENOMIC DNA]</scope>
</reference>
<protein>
    <recommendedName>
        <fullName evidence="3">Bacterial Ig domain-containing protein</fullName>
    </recommendedName>
</protein>
<sequence length="86" mass="8754">MFLALNTAGATTAVNGEILVSGRTLPNATVLIYTDADETSIESSGDGQFESTVIVGENGGLVRVTAFSDAGEETSETISVAPETGQ</sequence>
<proteinExistence type="predicted"/>
<accession>A0A1F5YY46</accession>
<dbReference type="Proteomes" id="UP000178448">
    <property type="component" value="Unassembled WGS sequence"/>
</dbReference>
<dbReference type="EMBL" id="MFJD01000001">
    <property type="protein sequence ID" value="OGG04887.1"/>
    <property type="molecule type" value="Genomic_DNA"/>
</dbReference>
<dbReference type="AlphaFoldDB" id="A0A1F5YY46"/>
<dbReference type="STRING" id="1798374.A2Z33_06315"/>
<organism evidence="1 2">
    <name type="scientific">Candidatus Gottesmanbacteria bacterium RBG_16_52_11</name>
    <dbReference type="NCBI Taxonomy" id="1798374"/>
    <lineage>
        <taxon>Bacteria</taxon>
        <taxon>Candidatus Gottesmaniibacteriota</taxon>
    </lineage>
</organism>
<comment type="caution">
    <text evidence="1">The sequence shown here is derived from an EMBL/GenBank/DDBJ whole genome shotgun (WGS) entry which is preliminary data.</text>
</comment>
<gene>
    <name evidence="1" type="ORF">A2Z33_06315</name>
</gene>
<name>A0A1F5YY46_9BACT</name>
<evidence type="ECO:0000313" key="2">
    <source>
        <dbReference type="Proteomes" id="UP000178448"/>
    </source>
</evidence>